<evidence type="ECO:0000313" key="5">
    <source>
        <dbReference type="EMBL" id="SMF52958.1"/>
    </source>
</evidence>
<dbReference type="OrthoDB" id="9813313at2"/>
<dbReference type="Pfam" id="PF01037">
    <property type="entry name" value="AsnC_trans_reg"/>
    <property type="match status" value="1"/>
</dbReference>
<evidence type="ECO:0000313" key="6">
    <source>
        <dbReference type="Proteomes" id="UP000192936"/>
    </source>
</evidence>
<dbReference type="SMART" id="SM00344">
    <property type="entry name" value="HTH_ASNC"/>
    <property type="match status" value="1"/>
</dbReference>
<dbReference type="InterPro" id="IPR011991">
    <property type="entry name" value="ArsR-like_HTH"/>
</dbReference>
<name>A0A1X7FJQ8_9PROT</name>
<dbReference type="GO" id="GO:0043565">
    <property type="term" value="F:sequence-specific DNA binding"/>
    <property type="evidence" value="ECO:0007669"/>
    <property type="project" value="InterPro"/>
</dbReference>
<dbReference type="PROSITE" id="PS50956">
    <property type="entry name" value="HTH_ASNC_2"/>
    <property type="match status" value="1"/>
</dbReference>
<dbReference type="InterPro" id="IPR011008">
    <property type="entry name" value="Dimeric_a/b-barrel"/>
</dbReference>
<dbReference type="SUPFAM" id="SSF46785">
    <property type="entry name" value="Winged helix' DNA-binding domain"/>
    <property type="match status" value="1"/>
</dbReference>
<keyword evidence="2" id="KW-0238">DNA-binding</keyword>
<proteinExistence type="predicted"/>
<accession>A0A1X7FJQ8</accession>
<dbReference type="Pfam" id="PF13412">
    <property type="entry name" value="HTH_24"/>
    <property type="match status" value="1"/>
</dbReference>
<dbReference type="InterPro" id="IPR036390">
    <property type="entry name" value="WH_DNA-bd_sf"/>
</dbReference>
<dbReference type="STRING" id="286727.SAMN02982917_2932"/>
<dbReference type="InterPro" id="IPR019887">
    <property type="entry name" value="Tscrpt_reg_AsnC/Lrp_C"/>
</dbReference>
<dbReference type="PANTHER" id="PTHR30154:SF34">
    <property type="entry name" value="TRANSCRIPTIONAL REGULATOR AZLB"/>
    <property type="match status" value="1"/>
</dbReference>
<gene>
    <name evidence="5" type="ORF">SAMN02982917_2932</name>
</gene>
<evidence type="ECO:0000256" key="1">
    <source>
        <dbReference type="ARBA" id="ARBA00023015"/>
    </source>
</evidence>
<dbReference type="FunFam" id="1.10.10.10:FF:000186">
    <property type="entry name" value="AsnC family transcriptional regulator"/>
    <property type="match status" value="1"/>
</dbReference>
<dbReference type="InterPro" id="IPR036388">
    <property type="entry name" value="WH-like_DNA-bd_sf"/>
</dbReference>
<organism evidence="5 6">
    <name type="scientific">Azospirillum oryzae</name>
    <dbReference type="NCBI Taxonomy" id="286727"/>
    <lineage>
        <taxon>Bacteria</taxon>
        <taxon>Pseudomonadati</taxon>
        <taxon>Pseudomonadota</taxon>
        <taxon>Alphaproteobacteria</taxon>
        <taxon>Rhodospirillales</taxon>
        <taxon>Azospirillaceae</taxon>
        <taxon>Azospirillum</taxon>
    </lineage>
</organism>
<dbReference type="Gene3D" id="3.30.70.920">
    <property type="match status" value="1"/>
</dbReference>
<dbReference type="RefSeq" id="WP_085086468.1">
    <property type="nucleotide sequence ID" value="NZ_FXAK01000005.1"/>
</dbReference>
<dbReference type="GO" id="GO:0006355">
    <property type="term" value="P:regulation of DNA-templated transcription"/>
    <property type="evidence" value="ECO:0007669"/>
    <property type="project" value="UniProtKB-ARBA"/>
</dbReference>
<dbReference type="PROSITE" id="PS00519">
    <property type="entry name" value="HTH_ASNC_1"/>
    <property type="match status" value="1"/>
</dbReference>
<evidence type="ECO:0000256" key="3">
    <source>
        <dbReference type="ARBA" id="ARBA00023163"/>
    </source>
</evidence>
<dbReference type="InterPro" id="IPR019888">
    <property type="entry name" value="Tscrpt_reg_AsnC-like"/>
</dbReference>
<dbReference type="InterPro" id="IPR000485">
    <property type="entry name" value="AsnC-type_HTH_dom"/>
</dbReference>
<keyword evidence="3" id="KW-0804">Transcription</keyword>
<dbReference type="GO" id="GO:0005829">
    <property type="term" value="C:cytosol"/>
    <property type="evidence" value="ECO:0007669"/>
    <property type="project" value="TreeGrafter"/>
</dbReference>
<evidence type="ECO:0000259" key="4">
    <source>
        <dbReference type="PROSITE" id="PS50956"/>
    </source>
</evidence>
<protein>
    <submittedName>
        <fullName evidence="5">Transcriptional regulator, AsnC family</fullName>
    </submittedName>
</protein>
<dbReference type="Proteomes" id="UP000192936">
    <property type="component" value="Unassembled WGS sequence"/>
</dbReference>
<dbReference type="InterPro" id="IPR019885">
    <property type="entry name" value="Tscrpt_reg_HTH_AsnC-type_CS"/>
</dbReference>
<dbReference type="Gene3D" id="1.10.10.10">
    <property type="entry name" value="Winged helix-like DNA-binding domain superfamily/Winged helix DNA-binding domain"/>
    <property type="match status" value="1"/>
</dbReference>
<reference evidence="5 6" key="1">
    <citation type="submission" date="2017-04" db="EMBL/GenBank/DDBJ databases">
        <authorList>
            <person name="Afonso C.L."/>
            <person name="Miller P.J."/>
            <person name="Scott M.A."/>
            <person name="Spackman E."/>
            <person name="Goraichik I."/>
            <person name="Dimitrov K.M."/>
            <person name="Suarez D.L."/>
            <person name="Swayne D.E."/>
        </authorList>
    </citation>
    <scope>NUCLEOTIDE SEQUENCE [LARGE SCALE GENOMIC DNA]</scope>
    <source>
        <strain evidence="5 6">A2P</strain>
    </source>
</reference>
<feature type="domain" description="HTH asnC-type" evidence="4">
    <location>
        <begin position="6"/>
        <end position="67"/>
    </location>
</feature>
<dbReference type="GO" id="GO:0043200">
    <property type="term" value="P:response to amino acid"/>
    <property type="evidence" value="ECO:0007669"/>
    <property type="project" value="TreeGrafter"/>
</dbReference>
<dbReference type="PRINTS" id="PR00033">
    <property type="entry name" value="HTHASNC"/>
</dbReference>
<evidence type="ECO:0000256" key="2">
    <source>
        <dbReference type="ARBA" id="ARBA00023125"/>
    </source>
</evidence>
<keyword evidence="1" id="KW-0805">Transcription regulation</keyword>
<dbReference type="EMBL" id="FXAK01000005">
    <property type="protein sequence ID" value="SMF52958.1"/>
    <property type="molecule type" value="Genomic_DNA"/>
</dbReference>
<dbReference type="PANTHER" id="PTHR30154">
    <property type="entry name" value="LEUCINE-RESPONSIVE REGULATORY PROTEIN"/>
    <property type="match status" value="1"/>
</dbReference>
<dbReference type="SUPFAM" id="SSF54909">
    <property type="entry name" value="Dimeric alpha+beta barrel"/>
    <property type="match status" value="1"/>
</dbReference>
<sequence>MPKHSLDRIDRRILAALQQDGRLPNNELAERVGLSPSPCLRRVKALEEAGVIARYVALVDPASVDLPVNIFVNVSLERQVEARLDGFEAAVMARPEVLECYLMTGDADYLLRVVVPDLASYERFLKEHLTRIPGVASIRSSFALKQVRYRTALPLEHLRE</sequence>
<dbReference type="AlphaFoldDB" id="A0A1X7FJQ8"/>
<dbReference type="CDD" id="cd00090">
    <property type="entry name" value="HTH_ARSR"/>
    <property type="match status" value="1"/>
</dbReference>